<organism evidence="1 4">
    <name type="scientific">Clostridium pasteurianum DSM 525 = ATCC 6013</name>
    <dbReference type="NCBI Taxonomy" id="1262449"/>
    <lineage>
        <taxon>Bacteria</taxon>
        <taxon>Bacillati</taxon>
        <taxon>Bacillota</taxon>
        <taxon>Clostridia</taxon>
        <taxon>Eubacteriales</taxon>
        <taxon>Clostridiaceae</taxon>
        <taxon>Clostridium</taxon>
    </lineage>
</organism>
<dbReference type="Proteomes" id="UP000030905">
    <property type="component" value="Chromosome"/>
</dbReference>
<accession>A0A0H3J5M8</accession>
<dbReference type="EMBL" id="CP009268">
    <property type="protein sequence ID" value="AJA52500.1"/>
    <property type="molecule type" value="Genomic_DNA"/>
</dbReference>
<reference evidence="2 3" key="3">
    <citation type="journal article" name="Genome Announc.">
        <title>Improved Draft Genome Sequence of Clostridium pasteurianum Strain ATCC 6013 (DSM 525) Using a Hybrid Next-Generation Sequencing Approach.</title>
        <authorList>
            <person name="Pyne M.E."/>
            <person name="Utturkar S."/>
            <person name="Brown S.D."/>
            <person name="Moo-Young M."/>
            <person name="Chung D.A."/>
            <person name="Chou C.P."/>
        </authorList>
    </citation>
    <scope>NUCLEOTIDE SEQUENCE [LARGE SCALE GENOMIC DNA]</scope>
    <source>
        <strain evidence="2 3">ATCC 6013</strain>
    </source>
</reference>
<evidence type="ECO:0000313" key="1">
    <source>
        <dbReference type="EMBL" id="AJA52500.1"/>
    </source>
</evidence>
<gene>
    <name evidence="1" type="ORF">CLPA_c24420</name>
    <name evidence="2" type="ORF">CP6013_00737</name>
</gene>
<name>A0A0H3J5M8_CLOPA</name>
<keyword evidence="4" id="KW-1185">Reference proteome</keyword>
<dbReference type="RefSeq" id="WP_003441154.1">
    <property type="nucleotide sequence ID" value="NZ_ANZB01000002.1"/>
</dbReference>
<proteinExistence type="predicted"/>
<evidence type="ECO:0000313" key="4">
    <source>
        <dbReference type="Proteomes" id="UP000030905"/>
    </source>
</evidence>
<dbReference type="KEGG" id="cpae:CPAST_c24420"/>
<dbReference type="KEGG" id="cpat:CLPA_c24420"/>
<dbReference type="Proteomes" id="UP000028042">
    <property type="component" value="Unassembled WGS sequence"/>
</dbReference>
<evidence type="ECO:0000313" key="2">
    <source>
        <dbReference type="EMBL" id="KRU11490.1"/>
    </source>
</evidence>
<evidence type="ECO:0000313" key="3">
    <source>
        <dbReference type="Proteomes" id="UP000028042"/>
    </source>
</evidence>
<dbReference type="eggNOG" id="ENOG50327MW">
    <property type="taxonomic scope" value="Bacteria"/>
</dbReference>
<reference evidence="1 4" key="1">
    <citation type="journal article" date="2015" name="Genome Announc.">
        <title>Complete Genome Sequence of the Nitrogen-Fixing and Solvent-Producing Clostridium pasteurianum DSM 525.</title>
        <authorList>
            <person name="Poehlein A."/>
            <person name="Grosse-Honebrink A."/>
            <person name="Zhang Y."/>
            <person name="Minton N.P."/>
            <person name="Daniel R."/>
        </authorList>
    </citation>
    <scope>NUCLEOTIDE SEQUENCE [LARGE SCALE GENOMIC DNA]</scope>
    <source>
        <strain evidence="1">DSM 525</strain>
        <strain evidence="4">DSM 525 / ATCC 6013</strain>
    </source>
</reference>
<dbReference type="AlphaFoldDB" id="A0A0H3J5M8"/>
<dbReference type="GeneID" id="93074582"/>
<sequence>MYNNLKLTISEERKNNIKNKLLCSIVFKHKNLTKLETKSLQQLNPEYITAYYTLYNKINTEAEARNNIAWIKRIYYFFKDELKWWRELKHEWTETYNKNLIEIRKKLGLNGEEILNIDQISEEEYDNLMYLQERIDMCDNNVGYIKDLFITLNNKLMECCKYIENISFNDFCSLIGINKVTALKNLKDHFDYTKGDYFSYYYSLLWWGIEDAREEEGWKSNRNGMPYFYLCTEAFLFELDRNKEAKKKVDDYLIYDMGLGSSMYTLNTNQNGEQTIEKYYPPLKAIK</sequence>
<dbReference type="EMBL" id="JPGY02000001">
    <property type="protein sequence ID" value="KRU11490.1"/>
    <property type="molecule type" value="Genomic_DNA"/>
</dbReference>
<dbReference type="PATRIC" id="fig|1262449.3.peg.548"/>
<reference evidence="2" key="2">
    <citation type="submission" date="2015-10" db="EMBL/GenBank/DDBJ databases">
        <title>Improved Draft Genome Sequence of Clostridium pasteurianum Strain ATCC 6013 (DSM 525) Using a Hybrid Next-Generation Sequencing Approach.</title>
        <authorList>
            <person name="Pyne M.E."/>
            <person name="Utturkar S.M."/>
            <person name="Brown S.D."/>
            <person name="Moo-Young M."/>
            <person name="Chung D.A."/>
            <person name="Chou P.C."/>
        </authorList>
    </citation>
    <scope>NUCLEOTIDE SEQUENCE</scope>
    <source>
        <strain evidence="2">ATCC 6013</strain>
    </source>
</reference>
<protein>
    <submittedName>
        <fullName evidence="1">Uncharacterized protein</fullName>
    </submittedName>
</protein>